<dbReference type="EnsemblMetazoa" id="AMEM014703-RA">
    <property type="protein sequence ID" value="AMEM014703-PA"/>
    <property type="gene ID" value="AMEM014703"/>
</dbReference>
<accession>A0A182VGR5</accession>
<dbReference type="Proteomes" id="UP000075903">
    <property type="component" value="Unassembled WGS sequence"/>
</dbReference>
<evidence type="ECO:0000313" key="2">
    <source>
        <dbReference type="Proteomes" id="UP000075903"/>
    </source>
</evidence>
<evidence type="ECO:0000313" key="1">
    <source>
        <dbReference type="EnsemblMetazoa" id="AMEM014703-PA"/>
    </source>
</evidence>
<dbReference type="VEuPathDB" id="VectorBase:AMEM014703"/>
<dbReference type="AlphaFoldDB" id="A0A182VGR5"/>
<name>A0A182VGR5_ANOME</name>
<proteinExistence type="predicted"/>
<reference evidence="1" key="1">
    <citation type="submission" date="2020-05" db="UniProtKB">
        <authorList>
            <consortium name="EnsemblMetazoa"/>
        </authorList>
    </citation>
    <scope>IDENTIFICATION</scope>
    <source>
        <strain evidence="1">MAF</strain>
    </source>
</reference>
<organism evidence="1 2">
    <name type="scientific">Anopheles merus</name>
    <name type="common">Mosquito</name>
    <dbReference type="NCBI Taxonomy" id="30066"/>
    <lineage>
        <taxon>Eukaryota</taxon>
        <taxon>Metazoa</taxon>
        <taxon>Ecdysozoa</taxon>
        <taxon>Arthropoda</taxon>
        <taxon>Hexapoda</taxon>
        <taxon>Insecta</taxon>
        <taxon>Pterygota</taxon>
        <taxon>Neoptera</taxon>
        <taxon>Endopterygota</taxon>
        <taxon>Diptera</taxon>
        <taxon>Nematocera</taxon>
        <taxon>Culicoidea</taxon>
        <taxon>Culicidae</taxon>
        <taxon>Anophelinae</taxon>
        <taxon>Anopheles</taxon>
    </lineage>
</organism>
<keyword evidence="2" id="KW-1185">Reference proteome</keyword>
<protein>
    <submittedName>
        <fullName evidence="1">Uncharacterized protein</fullName>
    </submittedName>
</protein>
<sequence length="143" mass="15978">MIDADHLLDHTTAWIYGAEADFEEESSSGATERLMDKRLQNETPHPPMRFAKYGSNDGLSFLELVSIARPSKKRGKPVPNRPNLKQSDQALPLGWAGLELLGAIVPYPIHNQLHNRILMPHAVVPANDSRFVDCPTRLESVSR</sequence>